<reference evidence="1" key="1">
    <citation type="submission" date="2014-11" db="EMBL/GenBank/DDBJ databases">
        <authorList>
            <person name="Amaro Gonzalez C."/>
        </authorList>
    </citation>
    <scope>NUCLEOTIDE SEQUENCE</scope>
</reference>
<dbReference type="AlphaFoldDB" id="A0A0E9RWS1"/>
<reference evidence="1" key="2">
    <citation type="journal article" date="2015" name="Fish Shellfish Immunol.">
        <title>Early steps in the European eel (Anguilla anguilla)-Vibrio vulnificus interaction in the gills: Role of the RtxA13 toxin.</title>
        <authorList>
            <person name="Callol A."/>
            <person name="Pajuelo D."/>
            <person name="Ebbesson L."/>
            <person name="Teles M."/>
            <person name="MacKenzie S."/>
            <person name="Amaro C."/>
        </authorList>
    </citation>
    <scope>NUCLEOTIDE SEQUENCE</scope>
</reference>
<accession>A0A0E9RWS1</accession>
<evidence type="ECO:0000313" key="1">
    <source>
        <dbReference type="EMBL" id="JAH33591.1"/>
    </source>
</evidence>
<protein>
    <submittedName>
        <fullName evidence="1">Uncharacterized protein</fullName>
    </submittedName>
</protein>
<dbReference type="EMBL" id="GBXM01074986">
    <property type="protein sequence ID" value="JAH33591.1"/>
    <property type="molecule type" value="Transcribed_RNA"/>
</dbReference>
<name>A0A0E9RWS1_ANGAN</name>
<organism evidence="1">
    <name type="scientific">Anguilla anguilla</name>
    <name type="common">European freshwater eel</name>
    <name type="synonym">Muraena anguilla</name>
    <dbReference type="NCBI Taxonomy" id="7936"/>
    <lineage>
        <taxon>Eukaryota</taxon>
        <taxon>Metazoa</taxon>
        <taxon>Chordata</taxon>
        <taxon>Craniata</taxon>
        <taxon>Vertebrata</taxon>
        <taxon>Euteleostomi</taxon>
        <taxon>Actinopterygii</taxon>
        <taxon>Neopterygii</taxon>
        <taxon>Teleostei</taxon>
        <taxon>Anguilliformes</taxon>
        <taxon>Anguillidae</taxon>
        <taxon>Anguilla</taxon>
    </lineage>
</organism>
<sequence>MKQPAERQMQSHWVMFRVKWHSLSKRVTLQCLLLFF</sequence>
<proteinExistence type="predicted"/>